<dbReference type="EMBL" id="JBEDUW010000246">
    <property type="protein sequence ID" value="KAK9902960.1"/>
    <property type="molecule type" value="Genomic_DNA"/>
</dbReference>
<evidence type="ECO:0000313" key="3">
    <source>
        <dbReference type="Proteomes" id="UP001457282"/>
    </source>
</evidence>
<evidence type="ECO:0000313" key="2">
    <source>
        <dbReference type="EMBL" id="KAK9902960.1"/>
    </source>
</evidence>
<dbReference type="AlphaFoldDB" id="A0AAW1VHQ9"/>
<name>A0AAW1VHQ9_RUBAR</name>
<reference evidence="2 3" key="1">
    <citation type="journal article" date="2023" name="G3 (Bethesda)">
        <title>A chromosome-length genome assembly and annotation of blackberry (Rubus argutus, cv. 'Hillquist').</title>
        <authorList>
            <person name="Bruna T."/>
            <person name="Aryal R."/>
            <person name="Dudchenko O."/>
            <person name="Sargent D.J."/>
            <person name="Mead D."/>
            <person name="Buti M."/>
            <person name="Cavallini A."/>
            <person name="Hytonen T."/>
            <person name="Andres J."/>
            <person name="Pham M."/>
            <person name="Weisz D."/>
            <person name="Mascagni F."/>
            <person name="Usai G."/>
            <person name="Natali L."/>
            <person name="Bassil N."/>
            <person name="Fernandez G.E."/>
            <person name="Lomsadze A."/>
            <person name="Armour M."/>
            <person name="Olukolu B."/>
            <person name="Poorten T."/>
            <person name="Britton C."/>
            <person name="Davik J."/>
            <person name="Ashrafi H."/>
            <person name="Aiden E.L."/>
            <person name="Borodovsky M."/>
            <person name="Worthington M."/>
        </authorList>
    </citation>
    <scope>NUCLEOTIDE SEQUENCE [LARGE SCALE GENOMIC DNA]</scope>
    <source>
        <strain evidence="2">PI 553951</strain>
    </source>
</reference>
<evidence type="ECO:0000256" key="1">
    <source>
        <dbReference type="SAM" id="MobiDB-lite"/>
    </source>
</evidence>
<keyword evidence="3" id="KW-1185">Reference proteome</keyword>
<protein>
    <submittedName>
        <fullName evidence="2">Uncharacterized protein</fullName>
    </submittedName>
</protein>
<accession>A0AAW1VHQ9</accession>
<organism evidence="2 3">
    <name type="scientific">Rubus argutus</name>
    <name type="common">Southern blackberry</name>
    <dbReference type="NCBI Taxonomy" id="59490"/>
    <lineage>
        <taxon>Eukaryota</taxon>
        <taxon>Viridiplantae</taxon>
        <taxon>Streptophyta</taxon>
        <taxon>Embryophyta</taxon>
        <taxon>Tracheophyta</taxon>
        <taxon>Spermatophyta</taxon>
        <taxon>Magnoliopsida</taxon>
        <taxon>eudicotyledons</taxon>
        <taxon>Gunneridae</taxon>
        <taxon>Pentapetalae</taxon>
        <taxon>rosids</taxon>
        <taxon>fabids</taxon>
        <taxon>Rosales</taxon>
        <taxon>Rosaceae</taxon>
        <taxon>Rosoideae</taxon>
        <taxon>Rosoideae incertae sedis</taxon>
        <taxon>Rubus</taxon>
    </lineage>
</organism>
<proteinExistence type="predicted"/>
<feature type="region of interest" description="Disordered" evidence="1">
    <location>
        <begin position="1"/>
        <end position="31"/>
    </location>
</feature>
<gene>
    <name evidence="2" type="ORF">M0R45_001382</name>
</gene>
<dbReference type="Proteomes" id="UP001457282">
    <property type="component" value="Unassembled WGS sequence"/>
</dbReference>
<comment type="caution">
    <text evidence="2">The sequence shown here is derived from an EMBL/GenBank/DDBJ whole genome shotgun (WGS) entry which is preliminary data.</text>
</comment>
<sequence length="70" mass="7869">MPNAPRRRQANVASDQFQLRRQEAQPSSTKKPTCQLHASAVVTDHATLCRTILAVVLFAALRRKILTEEK</sequence>